<organism evidence="2 3">
    <name type="scientific">Brevundimonas albigilva</name>
    <dbReference type="NCBI Taxonomy" id="1312364"/>
    <lineage>
        <taxon>Bacteria</taxon>
        <taxon>Pseudomonadati</taxon>
        <taxon>Pseudomonadota</taxon>
        <taxon>Alphaproteobacteria</taxon>
        <taxon>Caulobacterales</taxon>
        <taxon>Caulobacteraceae</taxon>
        <taxon>Brevundimonas</taxon>
    </lineage>
</organism>
<reference evidence="2" key="1">
    <citation type="submission" date="2022-05" db="EMBL/GenBank/DDBJ databases">
        <title>Brevundimonas albigilva TT17 genome sequence.</title>
        <authorList>
            <person name="Lee K."/>
            <person name="Son H."/>
        </authorList>
    </citation>
    <scope>NUCLEOTIDE SEQUENCE</scope>
    <source>
        <strain evidence="2">TT17</strain>
    </source>
</reference>
<protein>
    <submittedName>
        <fullName evidence="2">Transcriptional repressor</fullName>
    </submittedName>
</protein>
<feature type="domain" description="HTH arsR-type" evidence="1">
    <location>
        <begin position="11"/>
        <end position="99"/>
    </location>
</feature>
<dbReference type="Gene3D" id="1.10.10.10">
    <property type="entry name" value="Winged helix-like DNA-binding domain superfamily/Winged helix DNA-binding domain"/>
    <property type="match status" value="1"/>
</dbReference>
<gene>
    <name evidence="2" type="ORF">M8231_03150</name>
</gene>
<dbReference type="Proteomes" id="UP001055429">
    <property type="component" value="Chromosome"/>
</dbReference>
<name>A0ABY4SQ89_9CAUL</name>
<dbReference type="Pfam" id="PF01475">
    <property type="entry name" value="FUR"/>
    <property type="match status" value="1"/>
</dbReference>
<evidence type="ECO:0000313" key="2">
    <source>
        <dbReference type="EMBL" id="URI15996.1"/>
    </source>
</evidence>
<dbReference type="RefSeq" id="WP_249751217.1">
    <property type="nucleotide sequence ID" value="NZ_CP097298.1"/>
</dbReference>
<keyword evidence="3" id="KW-1185">Reference proteome</keyword>
<dbReference type="InterPro" id="IPR036388">
    <property type="entry name" value="WH-like_DNA-bd_sf"/>
</dbReference>
<dbReference type="EMBL" id="CP097649">
    <property type="protein sequence ID" value="URI15996.1"/>
    <property type="molecule type" value="Genomic_DNA"/>
</dbReference>
<dbReference type="SMART" id="SM00418">
    <property type="entry name" value="HTH_ARSR"/>
    <property type="match status" value="1"/>
</dbReference>
<dbReference type="SUPFAM" id="SSF46785">
    <property type="entry name" value="Winged helix' DNA-binding domain"/>
    <property type="match status" value="1"/>
</dbReference>
<sequence>MTASSAERLAGVLKARGHLVNPERAAVLRAFAAADRPVHAEQLWLDARRHGPVSRATVSRTLNLLRDAGVAELSARDGRRHYFSLKGAARRITLVDASAGAVRQIEAPDALDALHAALTRAGFALAEGVEVRVTPLPARPDLQA</sequence>
<evidence type="ECO:0000313" key="3">
    <source>
        <dbReference type="Proteomes" id="UP001055429"/>
    </source>
</evidence>
<proteinExistence type="predicted"/>
<accession>A0ABY4SQ89</accession>
<evidence type="ECO:0000259" key="1">
    <source>
        <dbReference type="SMART" id="SM00418"/>
    </source>
</evidence>
<dbReference type="InterPro" id="IPR002481">
    <property type="entry name" value="FUR"/>
</dbReference>
<dbReference type="InterPro" id="IPR036390">
    <property type="entry name" value="WH_DNA-bd_sf"/>
</dbReference>
<dbReference type="InterPro" id="IPR001845">
    <property type="entry name" value="HTH_ArsR_DNA-bd_dom"/>
</dbReference>